<reference evidence="10" key="2">
    <citation type="submission" date="2020-08" db="EMBL/GenBank/DDBJ databases">
        <title>Plant Genome Project.</title>
        <authorList>
            <person name="Zhang R.-G."/>
        </authorList>
    </citation>
    <scope>NUCLEOTIDE SEQUENCE</scope>
    <source>
        <strain evidence="10">Huo1</strain>
        <tissue evidence="10">Leaf</tissue>
    </source>
</reference>
<evidence type="ECO:0000256" key="2">
    <source>
        <dbReference type="ARBA" id="ARBA00022490"/>
    </source>
</evidence>
<dbReference type="Pfam" id="PF21972">
    <property type="entry name" value="Arc1p_N_like"/>
    <property type="match status" value="1"/>
</dbReference>
<dbReference type="SUPFAM" id="SSF50249">
    <property type="entry name" value="Nucleic acid-binding proteins"/>
    <property type="match status" value="1"/>
</dbReference>
<evidence type="ECO:0000259" key="8">
    <source>
        <dbReference type="PROSITE" id="PS50405"/>
    </source>
</evidence>
<keyword evidence="2" id="KW-0963">Cytoplasm</keyword>
<dbReference type="AlphaFoldDB" id="A0A8X8ZGR5"/>
<feature type="region of interest" description="Disordered" evidence="7">
    <location>
        <begin position="201"/>
        <end position="257"/>
    </location>
</feature>
<keyword evidence="11" id="KW-1185">Reference proteome</keyword>
<keyword evidence="5" id="KW-0648">Protein biosynthesis</keyword>
<dbReference type="InterPro" id="IPR036282">
    <property type="entry name" value="Glutathione-S-Trfase_C_sf"/>
</dbReference>
<dbReference type="CDD" id="cd02799">
    <property type="entry name" value="tRNA_bind_EMAP-II_like"/>
    <property type="match status" value="1"/>
</dbReference>
<keyword evidence="3 6" id="KW-0820">tRNA-binding</keyword>
<reference evidence="10" key="1">
    <citation type="submission" date="2018-01" db="EMBL/GenBank/DDBJ databases">
        <authorList>
            <person name="Mao J.F."/>
        </authorList>
    </citation>
    <scope>NUCLEOTIDE SEQUENCE</scope>
    <source>
        <strain evidence="10">Huo1</strain>
        <tissue evidence="10">Leaf</tissue>
    </source>
</reference>
<evidence type="ECO:0000313" key="11">
    <source>
        <dbReference type="Proteomes" id="UP000298416"/>
    </source>
</evidence>
<dbReference type="PROSITE" id="PS50886">
    <property type="entry name" value="TRBD"/>
    <property type="match status" value="1"/>
</dbReference>
<dbReference type="GO" id="GO:0032991">
    <property type="term" value="C:protein-containing complex"/>
    <property type="evidence" value="ECO:0007669"/>
    <property type="project" value="UniProtKB-ARBA"/>
</dbReference>
<feature type="domain" description="GST C-terminal" evidence="8">
    <location>
        <begin position="52"/>
        <end position="197"/>
    </location>
</feature>
<dbReference type="FunFam" id="2.40.50.140:FF:000047">
    <property type="entry name" value="tyrosine--tRNA ligase, cytoplasmic isoform X2"/>
    <property type="match status" value="1"/>
</dbReference>
<gene>
    <name evidence="10" type="ORF">SASPL_136588</name>
</gene>
<comment type="subcellular location">
    <subcellularLocation>
        <location evidence="1">Cytoplasm</location>
    </subcellularLocation>
</comment>
<name>A0A8X8ZGR5_SALSN</name>
<dbReference type="PANTHER" id="PTHR11586">
    <property type="entry name" value="TRNA-AMINOACYLATION COFACTOR ARC1 FAMILY MEMBER"/>
    <property type="match status" value="1"/>
</dbReference>
<evidence type="ECO:0000256" key="5">
    <source>
        <dbReference type="ARBA" id="ARBA00022917"/>
    </source>
</evidence>
<evidence type="ECO:0000313" key="10">
    <source>
        <dbReference type="EMBL" id="KAG6404342.1"/>
    </source>
</evidence>
<evidence type="ECO:0008006" key="12">
    <source>
        <dbReference type="Google" id="ProtNLM"/>
    </source>
</evidence>
<accession>A0A8X8ZGR5</accession>
<feature type="compositionally biased region" description="Basic and acidic residues" evidence="7">
    <location>
        <begin position="206"/>
        <end position="243"/>
    </location>
</feature>
<evidence type="ECO:0000256" key="4">
    <source>
        <dbReference type="ARBA" id="ARBA00022884"/>
    </source>
</evidence>
<dbReference type="EMBL" id="PNBA02000013">
    <property type="protein sequence ID" value="KAG6404342.1"/>
    <property type="molecule type" value="Genomic_DNA"/>
</dbReference>
<evidence type="ECO:0000259" key="9">
    <source>
        <dbReference type="PROSITE" id="PS50886"/>
    </source>
</evidence>
<dbReference type="InterPro" id="IPR051270">
    <property type="entry name" value="Tyrosine-tRNA_ligase_regulator"/>
</dbReference>
<dbReference type="Pfam" id="PF01588">
    <property type="entry name" value="tRNA_bind"/>
    <property type="match status" value="1"/>
</dbReference>
<dbReference type="PROSITE" id="PS50405">
    <property type="entry name" value="GST_CTER"/>
    <property type="match status" value="1"/>
</dbReference>
<dbReference type="InterPro" id="IPR010987">
    <property type="entry name" value="Glutathione-S-Trfase_C-like"/>
</dbReference>
<dbReference type="InterPro" id="IPR053836">
    <property type="entry name" value="Arc1-like_N"/>
</dbReference>
<dbReference type="PANTHER" id="PTHR11586:SF33">
    <property type="entry name" value="AMINOACYL TRNA SYNTHASE COMPLEX-INTERACTING MULTIFUNCTIONAL PROTEIN 1"/>
    <property type="match status" value="1"/>
</dbReference>
<dbReference type="InterPro" id="IPR002547">
    <property type="entry name" value="tRNA-bd_dom"/>
</dbReference>
<evidence type="ECO:0000256" key="3">
    <source>
        <dbReference type="ARBA" id="ARBA00022555"/>
    </source>
</evidence>
<keyword evidence="4 6" id="KW-0694">RNA-binding</keyword>
<dbReference type="InterPro" id="IPR012340">
    <property type="entry name" value="NA-bd_OB-fold"/>
</dbReference>
<organism evidence="10">
    <name type="scientific">Salvia splendens</name>
    <name type="common">Scarlet sage</name>
    <dbReference type="NCBI Taxonomy" id="180675"/>
    <lineage>
        <taxon>Eukaryota</taxon>
        <taxon>Viridiplantae</taxon>
        <taxon>Streptophyta</taxon>
        <taxon>Embryophyta</taxon>
        <taxon>Tracheophyta</taxon>
        <taxon>Spermatophyta</taxon>
        <taxon>Magnoliopsida</taxon>
        <taxon>eudicotyledons</taxon>
        <taxon>Gunneridae</taxon>
        <taxon>Pentapetalae</taxon>
        <taxon>asterids</taxon>
        <taxon>lamiids</taxon>
        <taxon>Lamiales</taxon>
        <taxon>Lamiaceae</taxon>
        <taxon>Nepetoideae</taxon>
        <taxon>Mentheae</taxon>
        <taxon>Salviinae</taxon>
        <taxon>Salvia</taxon>
        <taxon>Salvia subgen. Calosphace</taxon>
        <taxon>core Calosphace</taxon>
    </lineage>
</organism>
<sequence>MGYGPIHTIPLEFRKNPRRNFECSIFITCQLKPLKIQFFCKGNEVMASPTTDAAMRDMLTVIYKLGAKDSPLVSDVEKLLGSSNDGEVHPKKNEILKWLGFAPFSKNPTADVQLKALEELNEELLTKSVILGDGLKLSVADVYLYATAHSSVNRLSSSDKSRLPHLLRWVDYIQNQDDIAPILDKIVVENAEFVPPVSKPVSKPVKTVEDSTPKKTVQETKEAGKSETVPKVKKTADTKKVEESQASQVKKKLPEKEVEKKDEELSVSLLKIQIGHIRKAWKHPSADSLLVEEIDVGEAKCRQVVSGLAKFCTPEELTNRRVVLITNVKPGKLRDVMSEGLVLCASNKDHTVVEPLIAPDGAKVGECVTFSGLDGKPEEVLNPKKKQLDKITPNLFTDEKGVATFKGIPFMTSSGPCSSSIPSGSIKYPILQALFDAVLFKSLSKSPNFKNSRTIEETAFISCSRNTWRFSFCKLWHRMILDNSMLDMLNVINKLLAKLVTLQFSILIPNRVFILSFKISEVLKWLDFAPFFKNPHADDVQLKALEELDEEWATRSVLLGDGLKPCLADVFLYAKLHSFVNLFTDVKGVATFDGIPFMTSSGSCSSSIRNGSIK</sequence>
<dbReference type="GO" id="GO:0006412">
    <property type="term" value="P:translation"/>
    <property type="evidence" value="ECO:0007669"/>
    <property type="project" value="UniProtKB-KW"/>
</dbReference>
<dbReference type="Proteomes" id="UP000298416">
    <property type="component" value="Unassembled WGS sequence"/>
</dbReference>
<feature type="domain" description="TRNA-binding" evidence="9">
    <location>
        <begin position="266"/>
        <end position="369"/>
    </location>
</feature>
<protein>
    <recommendedName>
        <fullName evidence="12">Methionyl-tRNA synthetase</fullName>
    </recommendedName>
</protein>
<dbReference type="SUPFAM" id="SSF47616">
    <property type="entry name" value="GST C-terminal domain-like"/>
    <property type="match status" value="2"/>
</dbReference>
<dbReference type="Gene3D" id="1.20.1050.10">
    <property type="match status" value="1"/>
</dbReference>
<dbReference type="GO" id="GO:0005737">
    <property type="term" value="C:cytoplasm"/>
    <property type="evidence" value="ECO:0007669"/>
    <property type="project" value="UniProtKB-SubCell"/>
</dbReference>
<evidence type="ECO:0000256" key="7">
    <source>
        <dbReference type="SAM" id="MobiDB-lite"/>
    </source>
</evidence>
<comment type="caution">
    <text evidence="10">The sequence shown here is derived from an EMBL/GenBank/DDBJ whole genome shotgun (WGS) entry which is preliminary data.</text>
</comment>
<evidence type="ECO:0000256" key="6">
    <source>
        <dbReference type="PROSITE-ProRule" id="PRU00209"/>
    </source>
</evidence>
<proteinExistence type="predicted"/>
<dbReference type="Gene3D" id="2.40.50.140">
    <property type="entry name" value="Nucleic acid-binding proteins"/>
    <property type="match status" value="1"/>
</dbReference>
<dbReference type="GO" id="GO:0000049">
    <property type="term" value="F:tRNA binding"/>
    <property type="evidence" value="ECO:0007669"/>
    <property type="project" value="UniProtKB-UniRule"/>
</dbReference>
<evidence type="ECO:0000256" key="1">
    <source>
        <dbReference type="ARBA" id="ARBA00004496"/>
    </source>
</evidence>